<dbReference type="OrthoDB" id="9811849at2"/>
<dbReference type="InterPro" id="IPR036770">
    <property type="entry name" value="Ankyrin_rpt-contain_sf"/>
</dbReference>
<accession>A0A2N9YBD9</accession>
<evidence type="ECO:0000256" key="1">
    <source>
        <dbReference type="ARBA" id="ARBA00022737"/>
    </source>
</evidence>
<evidence type="ECO:0000313" key="5">
    <source>
        <dbReference type="Proteomes" id="UP000234271"/>
    </source>
</evidence>
<dbReference type="EMBL" id="CP018889">
    <property type="protein sequence ID" value="AUI67781.1"/>
    <property type="molecule type" value="Genomic_DNA"/>
</dbReference>
<evidence type="ECO:0000256" key="2">
    <source>
        <dbReference type="ARBA" id="ARBA00023043"/>
    </source>
</evidence>
<dbReference type="PROSITE" id="PS50297">
    <property type="entry name" value="ANK_REP_REGION"/>
    <property type="match status" value="1"/>
</dbReference>
<dbReference type="SMART" id="SM00248">
    <property type="entry name" value="ANK"/>
    <property type="match status" value="3"/>
</dbReference>
<dbReference type="Gene3D" id="1.25.40.20">
    <property type="entry name" value="Ankyrin repeat-containing domain"/>
    <property type="match status" value="1"/>
</dbReference>
<sequence length="153" mass="16733">MVLQTTTLEWLAQNAYDANDWTTVDEHGNNALAKAIMRDESAVAYDLLALNAIDLNHKNNDGNNALWFACFRNNISMIDALVKAGVEINNQNATGVSCLMYASSASKTDVVKSLLAHGADYRLKNQDDSTALDFVGNVEILRLLKPLFAVNKG</sequence>
<proteinExistence type="predicted"/>
<dbReference type="SUPFAM" id="SSF48403">
    <property type="entry name" value="Ankyrin repeat"/>
    <property type="match status" value="1"/>
</dbReference>
<dbReference type="AlphaFoldDB" id="A0A2N9YBD9"/>
<protein>
    <submittedName>
        <fullName evidence="4">Ankyrin repeat domain-containing protein</fullName>
    </submittedName>
</protein>
<dbReference type="Pfam" id="PF12796">
    <property type="entry name" value="Ank_2"/>
    <property type="match status" value="1"/>
</dbReference>
<dbReference type="KEGG" id="blep:AL038_02955"/>
<keyword evidence="5" id="KW-1185">Reference proteome</keyword>
<feature type="repeat" description="ANK" evidence="3">
    <location>
        <begin position="94"/>
        <end position="126"/>
    </location>
</feature>
<dbReference type="PROSITE" id="PS50088">
    <property type="entry name" value="ANK_REPEAT"/>
    <property type="match status" value="2"/>
</dbReference>
<keyword evidence="1" id="KW-0677">Repeat</keyword>
<dbReference type="STRING" id="288004.AL038_02955"/>
<dbReference type="PANTHER" id="PTHR24198">
    <property type="entry name" value="ANKYRIN REPEAT AND PROTEIN KINASE DOMAIN-CONTAINING PROTEIN"/>
    <property type="match status" value="1"/>
</dbReference>
<dbReference type="PANTHER" id="PTHR24198:SF188">
    <property type="entry name" value="ANKYRIN REPEAT DOMAIN 55"/>
    <property type="match status" value="1"/>
</dbReference>
<evidence type="ECO:0000313" key="4">
    <source>
        <dbReference type="EMBL" id="AUI67781.1"/>
    </source>
</evidence>
<gene>
    <name evidence="4" type="ORF">BLE401_03095</name>
</gene>
<dbReference type="Proteomes" id="UP000234271">
    <property type="component" value="Chromosome"/>
</dbReference>
<feature type="repeat" description="ANK" evidence="3">
    <location>
        <begin position="61"/>
        <end position="93"/>
    </location>
</feature>
<name>A0A2N9YBD9_9GAMM</name>
<reference evidence="5" key="1">
    <citation type="submission" date="2016-12" db="EMBL/GenBank/DDBJ databases">
        <title>Complete Genome Sequence of Beggiatoa leptomitiformis D-401.</title>
        <authorList>
            <person name="Fomenkov A."/>
            <person name="Vincze T."/>
            <person name="Grabovich M."/>
            <person name="Anton B.P."/>
            <person name="Dubinina G."/>
            <person name="Orlova M."/>
            <person name="Belousova E."/>
            <person name="Roberts R.J."/>
        </authorList>
    </citation>
    <scope>NUCLEOTIDE SEQUENCE [LARGE SCALE GENOMIC DNA]</scope>
    <source>
        <strain evidence="5">D-401</strain>
    </source>
</reference>
<dbReference type="GO" id="GO:0005737">
    <property type="term" value="C:cytoplasm"/>
    <property type="evidence" value="ECO:0007669"/>
    <property type="project" value="TreeGrafter"/>
</dbReference>
<dbReference type="RefSeq" id="WP_062148794.1">
    <property type="nucleotide sequence ID" value="NZ_CP012373.2"/>
</dbReference>
<evidence type="ECO:0000256" key="3">
    <source>
        <dbReference type="PROSITE-ProRule" id="PRU00023"/>
    </source>
</evidence>
<keyword evidence="2 3" id="KW-0040">ANK repeat</keyword>
<dbReference type="InterPro" id="IPR002110">
    <property type="entry name" value="Ankyrin_rpt"/>
</dbReference>
<organism evidence="4 5">
    <name type="scientific">Beggiatoa leptomitoformis</name>
    <dbReference type="NCBI Taxonomy" id="288004"/>
    <lineage>
        <taxon>Bacteria</taxon>
        <taxon>Pseudomonadati</taxon>
        <taxon>Pseudomonadota</taxon>
        <taxon>Gammaproteobacteria</taxon>
        <taxon>Thiotrichales</taxon>
        <taxon>Thiotrichaceae</taxon>
        <taxon>Beggiatoa</taxon>
    </lineage>
</organism>